<evidence type="ECO:0000313" key="2">
    <source>
        <dbReference type="EMBL" id="CAI9532521.1"/>
    </source>
</evidence>
<name>A0ABN9ACW0_9NEOB</name>
<keyword evidence="3" id="KW-1185">Reference proteome</keyword>
<proteinExistence type="predicted"/>
<evidence type="ECO:0000313" key="3">
    <source>
        <dbReference type="Proteomes" id="UP001162483"/>
    </source>
</evidence>
<dbReference type="EMBL" id="CATNWA010000063">
    <property type="protein sequence ID" value="CAI9532521.1"/>
    <property type="molecule type" value="Genomic_DNA"/>
</dbReference>
<reference evidence="2" key="1">
    <citation type="submission" date="2023-05" db="EMBL/GenBank/DDBJ databases">
        <authorList>
            <person name="Stuckert A."/>
        </authorList>
    </citation>
    <scope>NUCLEOTIDE SEQUENCE</scope>
</reference>
<feature type="region of interest" description="Disordered" evidence="1">
    <location>
        <begin position="33"/>
        <end position="58"/>
    </location>
</feature>
<accession>A0ABN9ACW0</accession>
<organism evidence="2 3">
    <name type="scientific">Staurois parvus</name>
    <dbReference type="NCBI Taxonomy" id="386267"/>
    <lineage>
        <taxon>Eukaryota</taxon>
        <taxon>Metazoa</taxon>
        <taxon>Chordata</taxon>
        <taxon>Craniata</taxon>
        <taxon>Vertebrata</taxon>
        <taxon>Euteleostomi</taxon>
        <taxon>Amphibia</taxon>
        <taxon>Batrachia</taxon>
        <taxon>Anura</taxon>
        <taxon>Neobatrachia</taxon>
        <taxon>Ranoidea</taxon>
        <taxon>Ranidae</taxon>
        <taxon>Staurois</taxon>
    </lineage>
</organism>
<sequence length="58" mass="6053">MPTEAPCKSALAMSRSLTATGLALWLSERSAATRNPPSCSLESCPSSTSSGDHSRLQD</sequence>
<feature type="compositionally biased region" description="Low complexity" evidence="1">
    <location>
        <begin position="36"/>
        <end position="50"/>
    </location>
</feature>
<comment type="caution">
    <text evidence="2">The sequence shown here is derived from an EMBL/GenBank/DDBJ whole genome shotgun (WGS) entry which is preliminary data.</text>
</comment>
<evidence type="ECO:0000256" key="1">
    <source>
        <dbReference type="SAM" id="MobiDB-lite"/>
    </source>
</evidence>
<gene>
    <name evidence="2" type="ORF">SPARVUS_LOCUS232826</name>
</gene>
<protein>
    <submittedName>
        <fullName evidence="2">Uncharacterized protein</fullName>
    </submittedName>
</protein>
<dbReference type="Proteomes" id="UP001162483">
    <property type="component" value="Unassembled WGS sequence"/>
</dbReference>